<keyword evidence="4" id="KW-0249">Electron transport</keyword>
<dbReference type="NCBIfam" id="TIGR02745">
    <property type="entry name" value="ccoG_rdxA_fixG"/>
    <property type="match status" value="1"/>
</dbReference>
<dbReference type="Pfam" id="PF11614">
    <property type="entry name" value="FixG_C"/>
    <property type="match status" value="1"/>
</dbReference>
<dbReference type="RefSeq" id="WP_068463957.1">
    <property type="nucleotide sequence ID" value="NZ_LMTR01000082.1"/>
</dbReference>
<feature type="transmembrane region" description="Helical" evidence="7">
    <location>
        <begin position="35"/>
        <end position="53"/>
    </location>
</feature>
<dbReference type="EMBL" id="LMTR01000082">
    <property type="protein sequence ID" value="KWT65255.1"/>
    <property type="molecule type" value="Genomic_DNA"/>
</dbReference>
<evidence type="ECO:0000256" key="3">
    <source>
        <dbReference type="ARBA" id="ARBA00022723"/>
    </source>
</evidence>
<keyword evidence="6" id="KW-0411">Iron-sulfur</keyword>
<dbReference type="Gene3D" id="2.60.40.10">
    <property type="entry name" value="Immunoglobulins"/>
    <property type="match status" value="1"/>
</dbReference>
<dbReference type="InterPro" id="IPR017900">
    <property type="entry name" value="4Fe4S_Fe_S_CS"/>
</dbReference>
<sequence length="480" mass="53953">MNQTTEATVGQRPTEAYIGRKKIYPKLAHGFYRKVKWAVLVVTLGIYYLLPWLRWDRGPNLPDQAFLLDFANQRLFFGPIEIWAQELYYITGILILSALGLFLVTAVAGRMWCGYTCPQTVWTDLMILVERFWQGDRNARMRLDNGRWTFEKIWKKAGTHISWLLISVATGGALVFYFRDAPTLLVELFTGEAPAVAYAFLAIFTGTTYLLGGIAREQVCIYMCPWPRIQAAMFDRESLLVTYRDYRGEPRAPHKKGQPWDGRGDCVDCKACVTVCPMGIDIRDGSQLECIQCALCIDACNDIMQRVGRPQGLIAYDTFENVEAPVHLAHPKVKLFRPRIVLYSLMMLLVTGIMAAAWMNRSSTDVTVQQDRNPMFVKLSDGSLRNGFTVKLLNKEHHGRGFQLGIAGLEGAKLTVVGFDDPTSTIKVASDNLRALKVLVTVPVAMRDKLKGAATPFQLIVTCAENGDVTHHDLNFRGPD</sequence>
<organism evidence="9 10">
    <name type="scientific">Hyphomicrobium sulfonivorans</name>
    <dbReference type="NCBI Taxonomy" id="121290"/>
    <lineage>
        <taxon>Bacteria</taxon>
        <taxon>Pseudomonadati</taxon>
        <taxon>Pseudomonadota</taxon>
        <taxon>Alphaproteobacteria</taxon>
        <taxon>Hyphomicrobiales</taxon>
        <taxon>Hyphomicrobiaceae</taxon>
        <taxon>Hyphomicrobium</taxon>
    </lineage>
</organism>
<evidence type="ECO:0000313" key="10">
    <source>
        <dbReference type="Proteomes" id="UP000059074"/>
    </source>
</evidence>
<dbReference type="Pfam" id="PF13746">
    <property type="entry name" value="Fer4_18"/>
    <property type="match status" value="1"/>
</dbReference>
<dbReference type="SUPFAM" id="SSF54862">
    <property type="entry name" value="4Fe-4S ferredoxins"/>
    <property type="match status" value="1"/>
</dbReference>
<dbReference type="InterPro" id="IPR013783">
    <property type="entry name" value="Ig-like_fold"/>
</dbReference>
<keyword evidence="7" id="KW-1133">Transmembrane helix</keyword>
<keyword evidence="2" id="KW-0004">4Fe-4S</keyword>
<keyword evidence="1" id="KW-0813">Transport</keyword>
<dbReference type="GO" id="GO:0046872">
    <property type="term" value="F:metal ion binding"/>
    <property type="evidence" value="ECO:0007669"/>
    <property type="project" value="UniProtKB-KW"/>
</dbReference>
<evidence type="ECO:0000256" key="7">
    <source>
        <dbReference type="SAM" id="Phobius"/>
    </source>
</evidence>
<evidence type="ECO:0000256" key="4">
    <source>
        <dbReference type="ARBA" id="ARBA00022982"/>
    </source>
</evidence>
<accession>A0A109BAX9</accession>
<evidence type="ECO:0000313" key="9">
    <source>
        <dbReference type="EMBL" id="KWT65255.1"/>
    </source>
</evidence>
<dbReference type="GO" id="GO:0051539">
    <property type="term" value="F:4 iron, 4 sulfur cluster binding"/>
    <property type="evidence" value="ECO:0007669"/>
    <property type="project" value="UniProtKB-KW"/>
</dbReference>
<feature type="transmembrane region" description="Helical" evidence="7">
    <location>
        <begin position="340"/>
        <end position="359"/>
    </location>
</feature>
<dbReference type="PATRIC" id="fig|121290.4.peg.607"/>
<keyword evidence="5" id="KW-0408">Iron</keyword>
<dbReference type="PROSITE" id="PS00198">
    <property type="entry name" value="4FE4S_FER_1"/>
    <property type="match status" value="1"/>
</dbReference>
<keyword evidence="7" id="KW-0812">Transmembrane</keyword>
<dbReference type="PROSITE" id="PS51379">
    <property type="entry name" value="4FE4S_FER_2"/>
    <property type="match status" value="1"/>
</dbReference>
<reference evidence="9 10" key="1">
    <citation type="submission" date="2015-10" db="EMBL/GenBank/DDBJ databases">
        <title>Transcriptomic analysis of a linuron degrading triple-species bacterial consortium.</title>
        <authorList>
            <person name="Albers P."/>
        </authorList>
    </citation>
    <scope>NUCLEOTIDE SEQUENCE [LARGE SCALE GENOMIC DNA]</scope>
    <source>
        <strain evidence="9 10">WDL6</strain>
    </source>
</reference>
<evidence type="ECO:0000256" key="5">
    <source>
        <dbReference type="ARBA" id="ARBA00023004"/>
    </source>
</evidence>
<gene>
    <name evidence="9" type="ORF">APY04_3004</name>
</gene>
<keyword evidence="7" id="KW-0472">Membrane</keyword>
<name>A0A109BAX9_HYPSL</name>
<dbReference type="InterPro" id="IPR017896">
    <property type="entry name" value="4Fe4S_Fe-S-bd"/>
</dbReference>
<dbReference type="PANTHER" id="PTHR30176:SF3">
    <property type="entry name" value="FERREDOXIN-TYPE PROTEIN NAPH"/>
    <property type="match status" value="1"/>
</dbReference>
<keyword evidence="10" id="KW-1185">Reference proteome</keyword>
<evidence type="ECO:0000256" key="6">
    <source>
        <dbReference type="ARBA" id="ARBA00023014"/>
    </source>
</evidence>
<dbReference type="AlphaFoldDB" id="A0A109BAX9"/>
<proteinExistence type="predicted"/>
<evidence type="ECO:0000256" key="1">
    <source>
        <dbReference type="ARBA" id="ARBA00022448"/>
    </source>
</evidence>
<dbReference type="Proteomes" id="UP000059074">
    <property type="component" value="Unassembled WGS sequence"/>
</dbReference>
<dbReference type="InterPro" id="IPR051684">
    <property type="entry name" value="Electron_Trans/Redox"/>
</dbReference>
<dbReference type="GO" id="GO:0005886">
    <property type="term" value="C:plasma membrane"/>
    <property type="evidence" value="ECO:0007669"/>
    <property type="project" value="TreeGrafter"/>
</dbReference>
<dbReference type="InterPro" id="IPR014116">
    <property type="entry name" value="Cyt_c_oxidase_cbb3_FixG"/>
</dbReference>
<comment type="caution">
    <text evidence="9">The sequence shown here is derived from an EMBL/GenBank/DDBJ whole genome shotgun (WGS) entry which is preliminary data.</text>
</comment>
<evidence type="ECO:0000256" key="2">
    <source>
        <dbReference type="ARBA" id="ARBA00022485"/>
    </source>
</evidence>
<dbReference type="STRING" id="121290.APY04_3004"/>
<feature type="transmembrane region" description="Helical" evidence="7">
    <location>
        <begin position="198"/>
        <end position="215"/>
    </location>
</feature>
<dbReference type="OrthoDB" id="9811700at2"/>
<evidence type="ECO:0000259" key="8">
    <source>
        <dbReference type="PROSITE" id="PS51379"/>
    </source>
</evidence>
<protein>
    <submittedName>
        <fullName evidence="9">Type cbb3 cytochrome oxidase biogenesis protein CcoG, involved in Cu oxidation</fullName>
    </submittedName>
</protein>
<feature type="transmembrane region" description="Helical" evidence="7">
    <location>
        <begin position="87"/>
        <end position="108"/>
    </location>
</feature>
<keyword evidence="3" id="KW-0479">Metal-binding</keyword>
<feature type="domain" description="4Fe-4S ferredoxin-type" evidence="8">
    <location>
        <begin position="256"/>
        <end position="285"/>
    </location>
</feature>
<dbReference type="Pfam" id="PF12801">
    <property type="entry name" value="Fer4_5"/>
    <property type="match status" value="1"/>
</dbReference>
<dbReference type="InterPro" id="IPR032879">
    <property type="entry name" value="FixG_C"/>
</dbReference>
<feature type="transmembrane region" description="Helical" evidence="7">
    <location>
        <begin position="161"/>
        <end position="178"/>
    </location>
</feature>
<dbReference type="PANTHER" id="PTHR30176">
    <property type="entry name" value="FERREDOXIN-TYPE PROTEIN NAPH"/>
    <property type="match status" value="1"/>
</dbReference>